<dbReference type="AlphaFoldDB" id="A0A328BNG1"/>
<keyword evidence="2" id="KW-1185">Reference proteome</keyword>
<organism evidence="1 2">
    <name type="scientific">Hymenobacter edaphi</name>
    <dbReference type="NCBI Taxonomy" id="2211146"/>
    <lineage>
        <taxon>Bacteria</taxon>
        <taxon>Pseudomonadati</taxon>
        <taxon>Bacteroidota</taxon>
        <taxon>Cytophagia</taxon>
        <taxon>Cytophagales</taxon>
        <taxon>Hymenobacteraceae</taxon>
        <taxon>Hymenobacter</taxon>
    </lineage>
</organism>
<gene>
    <name evidence="1" type="ORF">DLM85_08185</name>
</gene>
<evidence type="ECO:0000313" key="2">
    <source>
        <dbReference type="Proteomes" id="UP000248553"/>
    </source>
</evidence>
<evidence type="ECO:0000313" key="1">
    <source>
        <dbReference type="EMBL" id="RAK68011.1"/>
    </source>
</evidence>
<dbReference type="Proteomes" id="UP000248553">
    <property type="component" value="Unassembled WGS sequence"/>
</dbReference>
<sequence length="190" mass="21460">MTCVRPVVTMGLIVRDDEVRPDEWFSAHTATRLQRSLLRQAGPLHLQATRPADDSLHRDQLRREVERAAATFVRQRGGAGFAEPLPTVESALGEQPGRYALLLVCRGFMRTKDNYQRQASHFGHQYAMYGAVGSGRAPEANRLGLYALVYDREQHRVVYFGHRRSSSGKLLNDRVLDRRVKQLLAADFGS</sequence>
<comment type="caution">
    <text evidence="1">The sequence shown here is derived from an EMBL/GenBank/DDBJ whole genome shotgun (WGS) entry which is preliminary data.</text>
</comment>
<proteinExistence type="predicted"/>
<name>A0A328BNG1_9BACT</name>
<reference evidence="2" key="1">
    <citation type="submission" date="2018-05" db="EMBL/GenBank/DDBJ databases">
        <authorList>
            <person name="Nie L."/>
        </authorList>
    </citation>
    <scope>NUCLEOTIDE SEQUENCE [LARGE SCALE GENOMIC DNA]</scope>
    <source>
        <strain evidence="2">NL</strain>
    </source>
</reference>
<accession>A0A328BNG1</accession>
<protein>
    <submittedName>
        <fullName evidence="1">Uncharacterized protein</fullName>
    </submittedName>
</protein>
<dbReference type="EMBL" id="QHKM01000002">
    <property type="protein sequence ID" value="RAK68011.1"/>
    <property type="molecule type" value="Genomic_DNA"/>
</dbReference>